<organism evidence="2 3">
    <name type="scientific">Pomacea canaliculata</name>
    <name type="common">Golden apple snail</name>
    <dbReference type="NCBI Taxonomy" id="400727"/>
    <lineage>
        <taxon>Eukaryota</taxon>
        <taxon>Metazoa</taxon>
        <taxon>Spiralia</taxon>
        <taxon>Lophotrochozoa</taxon>
        <taxon>Mollusca</taxon>
        <taxon>Gastropoda</taxon>
        <taxon>Caenogastropoda</taxon>
        <taxon>Architaenioglossa</taxon>
        <taxon>Ampullarioidea</taxon>
        <taxon>Ampullariidae</taxon>
        <taxon>Pomacea</taxon>
    </lineage>
</organism>
<comment type="caution">
    <text evidence="2">The sequence shown here is derived from an EMBL/GenBank/DDBJ whole genome shotgun (WGS) entry which is preliminary data.</text>
</comment>
<keyword evidence="3" id="KW-1185">Reference proteome</keyword>
<evidence type="ECO:0000313" key="3">
    <source>
        <dbReference type="Proteomes" id="UP000245119"/>
    </source>
</evidence>
<accession>A0A2T7NJ65</accession>
<evidence type="ECO:0000313" key="2">
    <source>
        <dbReference type="EMBL" id="PVD21209.1"/>
    </source>
</evidence>
<protein>
    <recommendedName>
        <fullName evidence="4">FHA domain-containing protein</fullName>
    </recommendedName>
</protein>
<feature type="region of interest" description="Disordered" evidence="1">
    <location>
        <begin position="181"/>
        <end position="207"/>
    </location>
</feature>
<feature type="compositionally biased region" description="Polar residues" evidence="1">
    <location>
        <begin position="572"/>
        <end position="599"/>
    </location>
</feature>
<evidence type="ECO:0000256" key="1">
    <source>
        <dbReference type="SAM" id="MobiDB-lite"/>
    </source>
</evidence>
<sequence>MNNVHLKTEEMILNVDLNAETVESPDEARTVPLEDETVATPHHLTLYYVSEKTPEQLSNKFPQEKLCKHPGETILIERSEVADILLNAKEMPRSFVELWCHFERECGPKWYIKNKHGTKTVEICDDRSSVSLNQYQEVEVRKGSRIKLDRQLTFTVFTLDGDALNGDFEVEVLPDKGAQRKLTNHAHRQISCSSTDSSGSSSSGVPPYIGVPVQPRPRPDVIHQPPYHQIPHPYSPCIPCIYSHPYGQTHILPIAFPFARSGANFSCSIDAGAEAANIQGQILVPYALSTQAASNPNHFQPSLPPGIPVCDSIPTGHPEIRAEVAHTTATFNCPQNFQDHQHPHLQHQRQQLQQQQRQQQQFFQPVSHGDTLFPSYHIENIAVGPLHGPTSLPINNSVGPVRAVGVESSTHASQQSHNLQGCSYPIPPESAGISPHRHQQEQHVLQPQRQNVVNLQPSILMPSDSQRGVAYEQVTTTNTLVTSSQPVQVASSTVDSLSGIHYVSPRQTVSEGLPVVGPAANHYQLSTENMSFDSSARPTGTEESQQQVQVHVGQGQIPLGFVGLSPQQMLQGQISQTQASGGNQSYQGETNSSMQRGQNSPGAIPASISSISLHQRPTEDVISSSLLTAAANGNAINLRATGVRADETEFSDFSSTSSENVLDLQASNDLRRRQPEEDDERHPQEHDDQ</sequence>
<feature type="compositionally biased region" description="Basic and acidic residues" evidence="1">
    <location>
        <begin position="669"/>
        <end position="689"/>
    </location>
</feature>
<name>A0A2T7NJ65_POMCA</name>
<reference evidence="2 3" key="1">
    <citation type="submission" date="2018-04" db="EMBL/GenBank/DDBJ databases">
        <title>The genome of golden apple snail Pomacea canaliculata provides insight into stress tolerance and invasive adaptation.</title>
        <authorList>
            <person name="Liu C."/>
            <person name="Liu B."/>
            <person name="Ren Y."/>
            <person name="Zhang Y."/>
            <person name="Wang H."/>
            <person name="Li S."/>
            <person name="Jiang F."/>
            <person name="Yin L."/>
            <person name="Zhang G."/>
            <person name="Qian W."/>
            <person name="Fan W."/>
        </authorList>
    </citation>
    <scope>NUCLEOTIDE SEQUENCE [LARGE SCALE GENOMIC DNA]</scope>
    <source>
        <strain evidence="2">SZHN2017</strain>
        <tissue evidence="2">Muscle</tissue>
    </source>
</reference>
<dbReference type="AlphaFoldDB" id="A0A2T7NJ65"/>
<evidence type="ECO:0008006" key="4">
    <source>
        <dbReference type="Google" id="ProtNLM"/>
    </source>
</evidence>
<feature type="compositionally biased region" description="Low complexity" evidence="1">
    <location>
        <begin position="191"/>
        <end position="203"/>
    </location>
</feature>
<feature type="region of interest" description="Disordered" evidence="1">
    <location>
        <begin position="572"/>
        <end position="606"/>
    </location>
</feature>
<feature type="compositionally biased region" description="Low complexity" evidence="1">
    <location>
        <begin position="348"/>
        <end position="362"/>
    </location>
</feature>
<dbReference type="EMBL" id="PZQS01000012">
    <property type="protein sequence ID" value="PVD21209.1"/>
    <property type="molecule type" value="Genomic_DNA"/>
</dbReference>
<dbReference type="Proteomes" id="UP000245119">
    <property type="component" value="Linkage Group LG12"/>
</dbReference>
<feature type="region of interest" description="Disordered" evidence="1">
    <location>
        <begin position="334"/>
        <end position="362"/>
    </location>
</feature>
<feature type="region of interest" description="Disordered" evidence="1">
    <location>
        <begin position="650"/>
        <end position="689"/>
    </location>
</feature>
<proteinExistence type="predicted"/>
<gene>
    <name evidence="2" type="ORF">C0Q70_19378</name>
</gene>